<dbReference type="Proteomes" id="UP001153334">
    <property type="component" value="Unassembled WGS sequence"/>
</dbReference>
<keyword evidence="2" id="KW-1185">Reference proteome</keyword>
<gene>
    <name evidence="1" type="ORF">ONZ43_g4637</name>
</gene>
<evidence type="ECO:0000313" key="2">
    <source>
        <dbReference type="Proteomes" id="UP001153334"/>
    </source>
</evidence>
<name>A0ACC2IK45_9PEZI</name>
<organism evidence="1 2">
    <name type="scientific">Nemania bipapillata</name>
    <dbReference type="NCBI Taxonomy" id="110536"/>
    <lineage>
        <taxon>Eukaryota</taxon>
        <taxon>Fungi</taxon>
        <taxon>Dikarya</taxon>
        <taxon>Ascomycota</taxon>
        <taxon>Pezizomycotina</taxon>
        <taxon>Sordariomycetes</taxon>
        <taxon>Xylariomycetidae</taxon>
        <taxon>Xylariales</taxon>
        <taxon>Xylariaceae</taxon>
        <taxon>Nemania</taxon>
    </lineage>
</organism>
<accession>A0ACC2IK45</accession>
<protein>
    <submittedName>
        <fullName evidence="1">Uncharacterized protein</fullName>
    </submittedName>
</protein>
<proteinExistence type="predicted"/>
<reference evidence="1" key="1">
    <citation type="submission" date="2022-11" db="EMBL/GenBank/DDBJ databases">
        <title>Genome Sequence of Nemania bipapillata.</title>
        <authorList>
            <person name="Buettner E."/>
        </authorList>
    </citation>
    <scope>NUCLEOTIDE SEQUENCE</scope>
    <source>
        <strain evidence="1">CP14</strain>
    </source>
</reference>
<comment type="caution">
    <text evidence="1">The sequence shown here is derived from an EMBL/GenBank/DDBJ whole genome shotgun (WGS) entry which is preliminary data.</text>
</comment>
<dbReference type="EMBL" id="JAPESX010001286">
    <property type="protein sequence ID" value="KAJ8115579.1"/>
    <property type="molecule type" value="Genomic_DNA"/>
</dbReference>
<evidence type="ECO:0000313" key="1">
    <source>
        <dbReference type="EMBL" id="KAJ8115579.1"/>
    </source>
</evidence>
<sequence length="191" mass="21799">MVSKLPLLDKAKLYVLMTYAVESMLFSALRLNGVNAKEHDVYKELIRVRNYFEKIKSIEAPPQKPEQSLNKEAAIRFIRSDLSDHKEINLKLTEMIAKERAKAALKASKIGQKRQLDAVTPKEMPSKGSGPQGADLIEESGVEVAPEAELQPQRKKTKEIMDRSEEKGEGKREERDKKLKKKKKNRKLSKE</sequence>